<dbReference type="Proteomes" id="UP000027192">
    <property type="component" value="Unassembled WGS sequence"/>
</dbReference>
<dbReference type="AlphaFoldDB" id="A0A066S1E7"/>
<evidence type="ECO:0008006" key="3">
    <source>
        <dbReference type="Google" id="ProtNLM"/>
    </source>
</evidence>
<organism evidence="1 2">
    <name type="scientific">Photobacterium galatheae</name>
    <dbReference type="NCBI Taxonomy" id="1654360"/>
    <lineage>
        <taxon>Bacteria</taxon>
        <taxon>Pseudomonadati</taxon>
        <taxon>Pseudomonadota</taxon>
        <taxon>Gammaproteobacteria</taxon>
        <taxon>Vibrionales</taxon>
        <taxon>Vibrionaceae</taxon>
        <taxon>Photobacterium</taxon>
    </lineage>
</organism>
<sequence>MEFEPIKHGFFPTPKLSITFDGHSFSINDYGCSSVDRVGSGVYAWTIKEGDNIIPLYFGLYGLRAENPSLRKRFKQHLGGLRSSLQGKAPTKHWEELMFPETMKAIEKHGKIDIYFGMYAKEVIDPLESYLISAYSSPWNKAKV</sequence>
<dbReference type="EMBL" id="JMIB01000002">
    <property type="protein sequence ID" value="KDM93478.1"/>
    <property type="molecule type" value="Genomic_DNA"/>
</dbReference>
<dbReference type="RefSeq" id="WP_036747824.1">
    <property type="nucleotide sequence ID" value="NZ_JAGSGC010000001.1"/>
</dbReference>
<evidence type="ECO:0000313" key="1">
    <source>
        <dbReference type="EMBL" id="KDM93478.1"/>
    </source>
</evidence>
<protein>
    <recommendedName>
        <fullName evidence="3">GIY-YIG domain-containing protein</fullName>
    </recommendedName>
</protein>
<keyword evidence="2" id="KW-1185">Reference proteome</keyword>
<proteinExistence type="predicted"/>
<gene>
    <name evidence="1" type="ORF">EA58_01020</name>
</gene>
<comment type="caution">
    <text evidence="1">The sequence shown here is derived from an EMBL/GenBank/DDBJ whole genome shotgun (WGS) entry which is preliminary data.</text>
</comment>
<reference evidence="1 2" key="1">
    <citation type="submission" date="2014-04" db="EMBL/GenBank/DDBJ databases">
        <title>Draft genome sequence of Photobacterium halotolerans S2753: a solonamide, ngercheumicin and holomycin producer.</title>
        <authorList>
            <person name="Machado H.R."/>
            <person name="Gram L."/>
        </authorList>
    </citation>
    <scope>NUCLEOTIDE SEQUENCE [LARGE SCALE GENOMIC DNA]</scope>
    <source>
        <strain evidence="1 2">S2753</strain>
    </source>
</reference>
<name>A0A066S1E7_9GAMM</name>
<evidence type="ECO:0000313" key="2">
    <source>
        <dbReference type="Proteomes" id="UP000027192"/>
    </source>
</evidence>
<accession>A0A066S1E7</accession>